<dbReference type="PANTHER" id="PTHR13693">
    <property type="entry name" value="CLASS II AMINOTRANSFERASE/8-AMINO-7-OXONONANOATE SYNTHASE"/>
    <property type="match status" value="1"/>
</dbReference>
<dbReference type="GO" id="GO:0030170">
    <property type="term" value="F:pyridoxal phosphate binding"/>
    <property type="evidence" value="ECO:0007669"/>
    <property type="project" value="InterPro"/>
</dbReference>
<name>A0A4R2BZE1_9HYPH</name>
<dbReference type="RefSeq" id="WP_132073514.1">
    <property type="nucleotide sequence ID" value="NZ_SLVU01000003.1"/>
</dbReference>
<dbReference type="Gene3D" id="3.90.1150.10">
    <property type="entry name" value="Aspartate Aminotransferase, domain 1"/>
    <property type="match status" value="1"/>
</dbReference>
<dbReference type="GO" id="GO:0016740">
    <property type="term" value="F:transferase activity"/>
    <property type="evidence" value="ECO:0007669"/>
    <property type="project" value="UniProtKB-KW"/>
</dbReference>
<evidence type="ECO:0000313" key="4">
    <source>
        <dbReference type="EMBL" id="TCN33331.1"/>
    </source>
</evidence>
<gene>
    <name evidence="4" type="ORF">EV184_103345</name>
</gene>
<dbReference type="InterPro" id="IPR015424">
    <property type="entry name" value="PyrdxlP-dep_Trfase"/>
</dbReference>
<dbReference type="NCBIfam" id="NF005697">
    <property type="entry name" value="PRK07505.1"/>
    <property type="match status" value="1"/>
</dbReference>
<sequence>MEGKAPGQGSIAGSGAQRNTSSLIQYAQNHFDAAHFQGLMAIYGRPLKGRAVALSHDHGRKVVDFVRCSYLGLDNHPNIIAGAIEALNKYGALHWSCARTRLNFAILGELEEALSDLFGARVITYTTVLAANMSALPVIASGHLTDGVKPVIVFDRFAHATLSFHKGTIAAETRVETIAHNDLDALETLCRANDCVAYICDGVYSMGGSANIGELRSLQERYGLFLYVDDAHGVSIFGARGEGFARSQIGGSLGERTIIAASLGKGFGASGGMVMLGTARQEELFRRFAVAHAFSASLNVASIGAAMASQELHRTEELALLQQTLKKRIALFDSIVPTEQNGSPLPIRTVEVGDELTAIAVARGLLDCGCYTSAIFFPTVARGRAGLRLCPTAGHSQDEIRALGSALQHVLGEIGDAAGR</sequence>
<dbReference type="AlphaFoldDB" id="A0A4R2BZE1"/>
<dbReference type="InterPro" id="IPR050087">
    <property type="entry name" value="AON_synthase_class-II"/>
</dbReference>
<dbReference type="InterPro" id="IPR004839">
    <property type="entry name" value="Aminotransferase_I/II_large"/>
</dbReference>
<comment type="caution">
    <text evidence="4">The sequence shown here is derived from an EMBL/GenBank/DDBJ whole genome shotgun (WGS) entry which is preliminary data.</text>
</comment>
<dbReference type="InterPro" id="IPR015421">
    <property type="entry name" value="PyrdxlP-dep_Trfase_major"/>
</dbReference>
<feature type="domain" description="Aminotransferase class I/classII large" evidence="3">
    <location>
        <begin position="69"/>
        <end position="403"/>
    </location>
</feature>
<keyword evidence="2" id="KW-0808">Transferase</keyword>
<evidence type="ECO:0000256" key="1">
    <source>
        <dbReference type="ARBA" id="ARBA00001933"/>
    </source>
</evidence>
<dbReference type="InterPro" id="IPR015422">
    <property type="entry name" value="PyrdxlP-dep_Trfase_small"/>
</dbReference>
<protein>
    <submittedName>
        <fullName evidence="4">7-keto-8-aminopelargonate synthetase-like enzyme</fullName>
    </submittedName>
</protein>
<evidence type="ECO:0000256" key="2">
    <source>
        <dbReference type="ARBA" id="ARBA00022679"/>
    </source>
</evidence>
<dbReference type="Proteomes" id="UP000295043">
    <property type="component" value="Unassembled WGS sequence"/>
</dbReference>
<reference evidence="4 5" key="1">
    <citation type="submission" date="2019-03" db="EMBL/GenBank/DDBJ databases">
        <title>Genomic Encyclopedia of Type Strains, Phase IV (KMG-V): Genome sequencing to study the core and pangenomes of soil and plant-associated prokaryotes.</title>
        <authorList>
            <person name="Whitman W."/>
        </authorList>
    </citation>
    <scope>NUCLEOTIDE SEQUENCE [LARGE SCALE GENOMIC DNA]</scope>
    <source>
        <strain evidence="4 5">23C40</strain>
    </source>
</reference>
<comment type="cofactor">
    <cofactor evidence="1">
        <name>pyridoxal 5'-phosphate</name>
        <dbReference type="ChEBI" id="CHEBI:597326"/>
    </cofactor>
</comment>
<evidence type="ECO:0000259" key="3">
    <source>
        <dbReference type="Pfam" id="PF00155"/>
    </source>
</evidence>
<dbReference type="SUPFAM" id="SSF53383">
    <property type="entry name" value="PLP-dependent transferases"/>
    <property type="match status" value="1"/>
</dbReference>
<accession>A0A4R2BZE1</accession>
<dbReference type="Gene3D" id="3.40.640.10">
    <property type="entry name" value="Type I PLP-dependent aspartate aminotransferase-like (Major domain)"/>
    <property type="match status" value="1"/>
</dbReference>
<organism evidence="4 5">
    <name type="scientific">Sinorhizobium americanum</name>
    <dbReference type="NCBI Taxonomy" id="194963"/>
    <lineage>
        <taxon>Bacteria</taxon>
        <taxon>Pseudomonadati</taxon>
        <taxon>Pseudomonadota</taxon>
        <taxon>Alphaproteobacteria</taxon>
        <taxon>Hyphomicrobiales</taxon>
        <taxon>Rhizobiaceae</taxon>
        <taxon>Sinorhizobium/Ensifer group</taxon>
        <taxon>Sinorhizobium</taxon>
    </lineage>
</organism>
<dbReference type="EMBL" id="SLVU01000003">
    <property type="protein sequence ID" value="TCN33331.1"/>
    <property type="molecule type" value="Genomic_DNA"/>
</dbReference>
<proteinExistence type="predicted"/>
<dbReference type="Pfam" id="PF00155">
    <property type="entry name" value="Aminotran_1_2"/>
    <property type="match status" value="1"/>
</dbReference>
<evidence type="ECO:0000313" key="5">
    <source>
        <dbReference type="Proteomes" id="UP000295043"/>
    </source>
</evidence>